<dbReference type="EMBL" id="BAAAZH010000001">
    <property type="protein sequence ID" value="GAA4108892.1"/>
    <property type="molecule type" value="Genomic_DNA"/>
</dbReference>
<protein>
    <submittedName>
        <fullName evidence="3">NAD(P)-binding domain-containing protein</fullName>
    </submittedName>
</protein>
<dbReference type="RefSeq" id="WP_344731408.1">
    <property type="nucleotide sequence ID" value="NZ_BAAAZH010000001.1"/>
</dbReference>
<dbReference type="InterPro" id="IPR051267">
    <property type="entry name" value="STEAP_metalloreductase"/>
</dbReference>
<evidence type="ECO:0000256" key="1">
    <source>
        <dbReference type="ARBA" id="ARBA00023002"/>
    </source>
</evidence>
<keyword evidence="4" id="KW-1185">Reference proteome</keyword>
<feature type="domain" description="Pyrroline-5-carboxylate reductase catalytic N-terminal" evidence="2">
    <location>
        <begin position="2"/>
        <end position="107"/>
    </location>
</feature>
<proteinExistence type="predicted"/>
<dbReference type="PANTHER" id="PTHR14239">
    <property type="entry name" value="DUDULIN-RELATED"/>
    <property type="match status" value="1"/>
</dbReference>
<dbReference type="SUPFAM" id="SSF51735">
    <property type="entry name" value="NAD(P)-binding Rossmann-fold domains"/>
    <property type="match status" value="1"/>
</dbReference>
<evidence type="ECO:0000259" key="2">
    <source>
        <dbReference type="Pfam" id="PF03807"/>
    </source>
</evidence>
<evidence type="ECO:0000313" key="3">
    <source>
        <dbReference type="EMBL" id="GAA4108892.1"/>
    </source>
</evidence>
<dbReference type="Gene3D" id="3.40.50.720">
    <property type="entry name" value="NAD(P)-binding Rossmann-like Domain"/>
    <property type="match status" value="1"/>
</dbReference>
<evidence type="ECO:0000313" key="4">
    <source>
        <dbReference type="Proteomes" id="UP001501495"/>
    </source>
</evidence>
<dbReference type="InterPro" id="IPR028939">
    <property type="entry name" value="P5C_Rdtase_cat_N"/>
</dbReference>
<sequence length="225" mass="23726">MRITVLGTGVVGRTLAANLAGLGHDVVVGTRDPDRTLARSEPDQRGNPPYSAWAAEHPGVGLAAYAASVAEADVVLNATSGGATEEVLAAIGAELLAGRVLLDLSNPLDLSAGWPPTLFVKDDDSLGERLQRAYPATRVVKSLNTLNVELMVQPDLLGEPSTVFVSGDDAEAKATVTQLLTDLGHRDILDLGGIETSRGVEMYFTLWRQTGAALGTARFNLRVVR</sequence>
<name>A0ABP7XA12_9ACTN</name>
<keyword evidence="1" id="KW-0560">Oxidoreductase</keyword>
<comment type="caution">
    <text evidence="3">The sequence shown here is derived from an EMBL/GenBank/DDBJ whole genome shotgun (WGS) entry which is preliminary data.</text>
</comment>
<dbReference type="Pfam" id="PF03807">
    <property type="entry name" value="F420_oxidored"/>
    <property type="match status" value="1"/>
</dbReference>
<organism evidence="3 4">
    <name type="scientific">Nocardioides fonticola</name>
    <dbReference type="NCBI Taxonomy" id="450363"/>
    <lineage>
        <taxon>Bacteria</taxon>
        <taxon>Bacillati</taxon>
        <taxon>Actinomycetota</taxon>
        <taxon>Actinomycetes</taxon>
        <taxon>Propionibacteriales</taxon>
        <taxon>Nocardioidaceae</taxon>
        <taxon>Nocardioides</taxon>
    </lineage>
</organism>
<dbReference type="InterPro" id="IPR036291">
    <property type="entry name" value="NAD(P)-bd_dom_sf"/>
</dbReference>
<dbReference type="Proteomes" id="UP001501495">
    <property type="component" value="Unassembled WGS sequence"/>
</dbReference>
<gene>
    <name evidence="3" type="ORF">GCM10022215_02900</name>
</gene>
<reference evidence="4" key="1">
    <citation type="journal article" date="2019" name="Int. J. Syst. Evol. Microbiol.">
        <title>The Global Catalogue of Microorganisms (GCM) 10K type strain sequencing project: providing services to taxonomists for standard genome sequencing and annotation.</title>
        <authorList>
            <consortium name="The Broad Institute Genomics Platform"/>
            <consortium name="The Broad Institute Genome Sequencing Center for Infectious Disease"/>
            <person name="Wu L."/>
            <person name="Ma J."/>
        </authorList>
    </citation>
    <scope>NUCLEOTIDE SEQUENCE [LARGE SCALE GENOMIC DNA]</scope>
    <source>
        <strain evidence="4">JCM 16703</strain>
    </source>
</reference>
<accession>A0ABP7XA12</accession>